<dbReference type="RefSeq" id="WP_182998928.1">
    <property type="nucleotide sequence ID" value="NZ_JABEQJ010000031.1"/>
</dbReference>
<gene>
    <name evidence="1" type="ORF">HLH48_18370</name>
</gene>
<dbReference type="AlphaFoldDB" id="A0A7W4IFV0"/>
<comment type="caution">
    <text evidence="1">The sequence shown here is derived from an EMBL/GenBank/DDBJ whole genome shotgun (WGS) entry which is preliminary data.</text>
</comment>
<proteinExistence type="predicted"/>
<evidence type="ECO:0000313" key="2">
    <source>
        <dbReference type="Proteomes" id="UP000589085"/>
    </source>
</evidence>
<organism evidence="1 2">
    <name type="scientific">Gluconacetobacter sacchari</name>
    <dbReference type="NCBI Taxonomy" id="92759"/>
    <lineage>
        <taxon>Bacteria</taxon>
        <taxon>Pseudomonadati</taxon>
        <taxon>Pseudomonadota</taxon>
        <taxon>Alphaproteobacteria</taxon>
        <taxon>Acetobacterales</taxon>
        <taxon>Acetobacteraceae</taxon>
        <taxon>Gluconacetobacter</taxon>
    </lineage>
</organism>
<reference evidence="1 2" key="1">
    <citation type="submission" date="2020-04" db="EMBL/GenBank/DDBJ databases">
        <title>Description of novel Gluconacetobacter.</title>
        <authorList>
            <person name="Sombolestani A."/>
        </authorList>
    </citation>
    <scope>NUCLEOTIDE SEQUENCE [LARGE SCALE GENOMIC DNA]</scope>
    <source>
        <strain evidence="1 2">LMG 19747</strain>
    </source>
</reference>
<accession>A0A7W4IFV0</accession>
<name>A0A7W4IFV0_9PROT</name>
<sequence length="47" mass="5109">MKPIIATLRKRLWSSSIPDEFPASTMAIVVSRVPDATPIGMGELPEV</sequence>
<dbReference type="Proteomes" id="UP000589085">
    <property type="component" value="Unassembled WGS sequence"/>
</dbReference>
<protein>
    <submittedName>
        <fullName evidence="1">Uncharacterized protein</fullName>
    </submittedName>
</protein>
<dbReference type="EMBL" id="JABEQJ010000031">
    <property type="protein sequence ID" value="MBB2162099.1"/>
    <property type="molecule type" value="Genomic_DNA"/>
</dbReference>
<evidence type="ECO:0000313" key="1">
    <source>
        <dbReference type="EMBL" id="MBB2162099.1"/>
    </source>
</evidence>